<reference evidence="3 4" key="1">
    <citation type="submission" date="2019-06" db="EMBL/GenBank/DDBJ databases">
        <title>Paenimaribius caenipelagi gen. nov., sp. nov., isolated from a tidal flat.</title>
        <authorList>
            <person name="Yoon J.-H."/>
        </authorList>
    </citation>
    <scope>NUCLEOTIDE SEQUENCE [LARGE SCALE GENOMIC DNA]</scope>
    <source>
        <strain evidence="3 4">JBTF-M29</strain>
    </source>
</reference>
<feature type="signal peptide" evidence="1">
    <location>
        <begin position="1"/>
        <end position="22"/>
    </location>
</feature>
<sequence>MLSRFLRVPVVVVMSSLPLALAAQVVPDGGSATSVQIGADGSVTVGIAPASRDGISHNTYRDFNANKAGVDLDNRREAARTIVNEVTGTSRSEINGPVEVLGQRAHVIIANPNGISVDGGRFVNTGRTALTTGDISINAREIAPGIFQENVVSNVRGGTIEIRGGGLAGQMDAVDLIAHSVKVDGTVDNESGRSLSAVNIVAGQTRTEFDSSLVPGNIDRDWASVTGIPGASDDGILVEITAQGALRANRVEVQISDRGAGMRYAGSGLATSRNFVLSADGTINLGGADIRSAGNARISGRDVALGQSRIEVGSGSLEIKAVDTDGAGITGSDVLLSADEILLMSAADILFDAKTRGGSRLISDVGQIGLFADGSVSDQRGEWDSTGGTSVFAGADIAFSETVSFAGADLAVDAGGMFRVDGSELRAASDVLLGFDEAKITNKSGRSEIVANAGSLVLTSRGERSDGDVLVEGALLQGAVLRDGVSNPAGTEAEGAVTIDVAGALRTTTVGDDLAVLFSESGDLVVRTGANVENMAGRYVSNGDIRVVAEGDVLNMIELPDGSNDPTVTRYTRKGSRKWWTLWMKRKRTTHEEYDFGYVARPDQLATMTAAGSLELSSGGLILNQGGEMNANGGDLTLAAVRVETIGVGSGRALVRKVCVLTCEYEGSGDIKIYGGALNAAKDVNISASASVLNKGGQILALQNVTIDTPEAQFEAVLVPTVVNRPKGLYNFWASDGAWMYLRDRFGGVIAGSGNISLNTRDAVKLLGAELTAGEQVVSEASVQTVYGPRAISPVYGDEIGLFHDIPPVSFE</sequence>
<proteinExistence type="predicted"/>
<dbReference type="RefSeq" id="WP_142835903.1">
    <property type="nucleotide sequence ID" value="NZ_VFSV01000045.1"/>
</dbReference>
<dbReference type="Pfam" id="PF05860">
    <property type="entry name" value="TPS"/>
    <property type="match status" value="1"/>
</dbReference>
<dbReference type="Proteomes" id="UP000318590">
    <property type="component" value="Unassembled WGS sequence"/>
</dbReference>
<keyword evidence="1" id="KW-0732">Signal</keyword>
<protein>
    <submittedName>
        <fullName evidence="3">Filamentous hemagglutinin N-terminal domain-containing protein</fullName>
    </submittedName>
</protein>
<gene>
    <name evidence="3" type="ORF">FEV53_16660</name>
</gene>
<feature type="chain" id="PRO_5022144985" evidence="1">
    <location>
        <begin position="23"/>
        <end position="812"/>
    </location>
</feature>
<comment type="caution">
    <text evidence="3">The sequence shown here is derived from an EMBL/GenBank/DDBJ whole genome shotgun (WGS) entry which is preliminary data.</text>
</comment>
<dbReference type="InterPro" id="IPR011050">
    <property type="entry name" value="Pectin_lyase_fold/virulence"/>
</dbReference>
<dbReference type="Gene3D" id="2.160.20.10">
    <property type="entry name" value="Single-stranded right-handed beta-helix, Pectin lyase-like"/>
    <property type="match status" value="1"/>
</dbReference>
<dbReference type="EMBL" id="VFSV01000045">
    <property type="protein sequence ID" value="TRD15369.1"/>
    <property type="molecule type" value="Genomic_DNA"/>
</dbReference>
<dbReference type="SMART" id="SM00912">
    <property type="entry name" value="Haemagg_act"/>
    <property type="match status" value="1"/>
</dbReference>
<name>A0A547PMJ1_9RHOB</name>
<evidence type="ECO:0000313" key="3">
    <source>
        <dbReference type="EMBL" id="TRD15369.1"/>
    </source>
</evidence>
<dbReference type="InterPro" id="IPR012334">
    <property type="entry name" value="Pectin_lyas_fold"/>
</dbReference>
<dbReference type="InterPro" id="IPR008638">
    <property type="entry name" value="FhaB/CdiA-like_TPS"/>
</dbReference>
<evidence type="ECO:0000313" key="4">
    <source>
        <dbReference type="Proteomes" id="UP000318590"/>
    </source>
</evidence>
<dbReference type="OrthoDB" id="2664633at2"/>
<evidence type="ECO:0000259" key="2">
    <source>
        <dbReference type="SMART" id="SM00912"/>
    </source>
</evidence>
<organism evidence="3 4">
    <name type="scientific">Palleronia caenipelagi</name>
    <dbReference type="NCBI Taxonomy" id="2489174"/>
    <lineage>
        <taxon>Bacteria</taxon>
        <taxon>Pseudomonadati</taxon>
        <taxon>Pseudomonadota</taxon>
        <taxon>Alphaproteobacteria</taxon>
        <taxon>Rhodobacterales</taxon>
        <taxon>Roseobacteraceae</taxon>
        <taxon>Palleronia</taxon>
    </lineage>
</organism>
<keyword evidence="4" id="KW-1185">Reference proteome</keyword>
<dbReference type="NCBIfam" id="TIGR01901">
    <property type="entry name" value="adhes_NPXG"/>
    <property type="match status" value="1"/>
</dbReference>
<evidence type="ECO:0000256" key="1">
    <source>
        <dbReference type="SAM" id="SignalP"/>
    </source>
</evidence>
<accession>A0A547PMJ1</accession>
<dbReference type="AlphaFoldDB" id="A0A547PMJ1"/>
<feature type="domain" description="Filamentous haemagglutinin FhaB/tRNA nuclease CdiA-like TPS" evidence="2">
    <location>
        <begin position="39"/>
        <end position="139"/>
    </location>
</feature>
<dbReference type="SUPFAM" id="SSF51126">
    <property type="entry name" value="Pectin lyase-like"/>
    <property type="match status" value="1"/>
</dbReference>